<dbReference type="EMBL" id="MN739867">
    <property type="protein sequence ID" value="QHT75337.1"/>
    <property type="molecule type" value="Genomic_DNA"/>
</dbReference>
<evidence type="ECO:0000256" key="1">
    <source>
        <dbReference type="SAM" id="Phobius"/>
    </source>
</evidence>
<keyword evidence="1" id="KW-0812">Transmembrane</keyword>
<dbReference type="AlphaFoldDB" id="A0A6C0H4K1"/>
<accession>A0A6C0H4K1</accession>
<evidence type="ECO:0000313" key="2">
    <source>
        <dbReference type="EMBL" id="QHT75337.1"/>
    </source>
</evidence>
<reference evidence="2" key="1">
    <citation type="journal article" date="2020" name="Nature">
        <title>Giant virus diversity and host interactions through global metagenomics.</title>
        <authorList>
            <person name="Schulz F."/>
            <person name="Roux S."/>
            <person name="Paez-Espino D."/>
            <person name="Jungbluth S."/>
            <person name="Walsh D.A."/>
            <person name="Denef V.J."/>
            <person name="McMahon K.D."/>
            <person name="Konstantinidis K.T."/>
            <person name="Eloe-Fadrosh E.A."/>
            <person name="Kyrpides N.C."/>
            <person name="Woyke T."/>
        </authorList>
    </citation>
    <scope>NUCLEOTIDE SEQUENCE</scope>
    <source>
        <strain evidence="2">GVMAG-M-3300023179-63</strain>
    </source>
</reference>
<protein>
    <submittedName>
        <fullName evidence="2">Uncharacterized protein</fullName>
    </submittedName>
</protein>
<proteinExistence type="predicted"/>
<keyword evidence="1" id="KW-0472">Membrane</keyword>
<keyword evidence="1" id="KW-1133">Transmembrane helix</keyword>
<name>A0A6C0H4K1_9ZZZZ</name>
<sequence>MKMNIDLLINNKLNLLLITSFMVLGLYYYINSYKYYEPLENNTTTQCPNMLIEKDGKYHLYNSKKKIVSGVNPITFDNLEDYTKYIEWQNNKNISCPILYLQYSSDAQNNELIQVKPSIFENDGGLPVKIKDLLKQDTDVDNKILDASKDNNKIFNTNMFNGFDSQNQDIGLDTPLDKIFHQPGKKSVNPMDPHWGGKNYTLDAVNRGDFEERYVYRKSH</sequence>
<feature type="transmembrane region" description="Helical" evidence="1">
    <location>
        <begin position="12"/>
        <end position="30"/>
    </location>
</feature>
<organism evidence="2">
    <name type="scientific">viral metagenome</name>
    <dbReference type="NCBI Taxonomy" id="1070528"/>
    <lineage>
        <taxon>unclassified sequences</taxon>
        <taxon>metagenomes</taxon>
        <taxon>organismal metagenomes</taxon>
    </lineage>
</organism>